<feature type="domain" description="EF-hand" evidence="2">
    <location>
        <begin position="9"/>
        <end position="44"/>
    </location>
</feature>
<dbReference type="InterPro" id="IPR000261">
    <property type="entry name" value="EH_dom"/>
</dbReference>
<dbReference type="SUPFAM" id="SSF47473">
    <property type="entry name" value="EF-hand"/>
    <property type="match status" value="1"/>
</dbReference>
<name>A0A8H7PCD0_MORIS</name>
<reference evidence="3" key="1">
    <citation type="submission" date="2020-12" db="EMBL/GenBank/DDBJ databases">
        <title>Metabolic potential, ecology and presence of endohyphal bacteria is reflected in genomic diversity of Mucoromycotina.</title>
        <authorList>
            <person name="Muszewska A."/>
            <person name="Okrasinska A."/>
            <person name="Steczkiewicz K."/>
            <person name="Drgas O."/>
            <person name="Orlowska M."/>
            <person name="Perlinska-Lenart U."/>
            <person name="Aleksandrzak-Piekarczyk T."/>
            <person name="Szatraj K."/>
            <person name="Zielenkiewicz U."/>
            <person name="Pilsyk S."/>
            <person name="Malc E."/>
            <person name="Mieczkowski P."/>
            <person name="Kruszewska J.S."/>
            <person name="Biernat P."/>
            <person name="Pawlowska J."/>
        </authorList>
    </citation>
    <scope>NUCLEOTIDE SEQUENCE</scope>
    <source>
        <strain evidence="3">WA0000067209</strain>
    </source>
</reference>
<evidence type="ECO:0000313" key="3">
    <source>
        <dbReference type="EMBL" id="KAG2171267.1"/>
    </source>
</evidence>
<dbReference type="OrthoDB" id="524326at2759"/>
<proteinExistence type="predicted"/>
<dbReference type="EMBL" id="JAEPQZ010000022">
    <property type="protein sequence ID" value="KAG2171267.1"/>
    <property type="molecule type" value="Genomic_DNA"/>
</dbReference>
<dbReference type="InterPro" id="IPR011992">
    <property type="entry name" value="EF-hand-dom_pair"/>
</dbReference>
<comment type="caution">
    <text evidence="3">The sequence shown here is derived from an EMBL/GenBank/DDBJ whole genome shotgun (WGS) entry which is preliminary data.</text>
</comment>
<sequence length="141" mass="15831">PGEENLTVEERHIYGQLFKAADVDSKGIVLGEEAVEFFKKSGVPPPILSEIWTAADDEQRGFLTQQEFYVALKLIACAQNGQLASEPVLTTTGLLYDQLKDNLAYGKLTLTFIKYHFLVLMMSILNHTTHQPVLLRLQPLK</sequence>
<feature type="domain" description="EH" evidence="1">
    <location>
        <begin position="10"/>
        <end position="87"/>
    </location>
</feature>
<dbReference type="GO" id="GO:0006897">
    <property type="term" value="P:endocytosis"/>
    <property type="evidence" value="ECO:0007669"/>
    <property type="project" value="TreeGrafter"/>
</dbReference>
<dbReference type="Gene3D" id="1.10.238.10">
    <property type="entry name" value="EF-hand"/>
    <property type="match status" value="1"/>
</dbReference>
<gene>
    <name evidence="3" type="ORF">INT43_002889</name>
</gene>
<dbReference type="GO" id="GO:0005509">
    <property type="term" value="F:calcium ion binding"/>
    <property type="evidence" value="ECO:0007669"/>
    <property type="project" value="InterPro"/>
</dbReference>
<dbReference type="CDD" id="cd00052">
    <property type="entry name" value="EH"/>
    <property type="match status" value="1"/>
</dbReference>
<dbReference type="AlphaFoldDB" id="A0A8H7PCD0"/>
<feature type="non-terminal residue" evidence="3">
    <location>
        <position position="1"/>
    </location>
</feature>
<dbReference type="GO" id="GO:0005886">
    <property type="term" value="C:plasma membrane"/>
    <property type="evidence" value="ECO:0007669"/>
    <property type="project" value="TreeGrafter"/>
</dbReference>
<dbReference type="InterPro" id="IPR002048">
    <property type="entry name" value="EF_hand_dom"/>
</dbReference>
<keyword evidence="4" id="KW-1185">Reference proteome</keyword>
<evidence type="ECO:0000313" key="4">
    <source>
        <dbReference type="Proteomes" id="UP000654370"/>
    </source>
</evidence>
<evidence type="ECO:0000259" key="2">
    <source>
        <dbReference type="PROSITE" id="PS50222"/>
    </source>
</evidence>
<dbReference type="SMART" id="SM00027">
    <property type="entry name" value="EH"/>
    <property type="match status" value="1"/>
</dbReference>
<dbReference type="PROSITE" id="PS50031">
    <property type="entry name" value="EH"/>
    <property type="match status" value="1"/>
</dbReference>
<dbReference type="GO" id="GO:0016197">
    <property type="term" value="P:endosomal transport"/>
    <property type="evidence" value="ECO:0007669"/>
    <property type="project" value="TreeGrafter"/>
</dbReference>
<dbReference type="Pfam" id="PF12763">
    <property type="entry name" value="EH"/>
    <property type="match status" value="1"/>
</dbReference>
<protein>
    <recommendedName>
        <fullName evidence="5">EH domain-containing protein</fullName>
    </recommendedName>
</protein>
<accession>A0A8H7PCD0</accession>
<dbReference type="Proteomes" id="UP000654370">
    <property type="component" value="Unassembled WGS sequence"/>
</dbReference>
<dbReference type="PANTHER" id="PTHR11216:SF170">
    <property type="entry name" value="DYNAMIN ASSOCIATED PROTEIN 160, ISOFORM D"/>
    <property type="match status" value="1"/>
</dbReference>
<dbReference type="GO" id="GO:0005737">
    <property type="term" value="C:cytoplasm"/>
    <property type="evidence" value="ECO:0007669"/>
    <property type="project" value="TreeGrafter"/>
</dbReference>
<evidence type="ECO:0000259" key="1">
    <source>
        <dbReference type="PROSITE" id="PS50031"/>
    </source>
</evidence>
<evidence type="ECO:0008006" key="5">
    <source>
        <dbReference type="Google" id="ProtNLM"/>
    </source>
</evidence>
<organism evidence="3 4">
    <name type="scientific">Mortierella isabellina</name>
    <name type="common">Filamentous fungus</name>
    <name type="synonym">Umbelopsis isabellina</name>
    <dbReference type="NCBI Taxonomy" id="91625"/>
    <lineage>
        <taxon>Eukaryota</taxon>
        <taxon>Fungi</taxon>
        <taxon>Fungi incertae sedis</taxon>
        <taxon>Mucoromycota</taxon>
        <taxon>Mucoromycotina</taxon>
        <taxon>Umbelopsidomycetes</taxon>
        <taxon>Umbelopsidales</taxon>
        <taxon>Umbelopsidaceae</taxon>
        <taxon>Umbelopsis</taxon>
    </lineage>
</organism>
<dbReference type="PROSITE" id="PS50222">
    <property type="entry name" value="EF_HAND_2"/>
    <property type="match status" value="1"/>
</dbReference>
<dbReference type="PANTHER" id="PTHR11216">
    <property type="entry name" value="EH DOMAIN"/>
    <property type="match status" value="1"/>
</dbReference>